<dbReference type="EMBL" id="JAWJWE010000003">
    <property type="protein sequence ID" value="KAK6639428.1"/>
    <property type="molecule type" value="Genomic_DNA"/>
</dbReference>
<dbReference type="AlphaFoldDB" id="A0AAN8PMM8"/>
<reference evidence="1 2" key="1">
    <citation type="submission" date="2023-10" db="EMBL/GenBank/DDBJ databases">
        <title>Genomes of two closely related lineages of the louse Polyplax serrata with different host specificities.</title>
        <authorList>
            <person name="Martinu J."/>
            <person name="Tarabai H."/>
            <person name="Stefka J."/>
            <person name="Hypsa V."/>
        </authorList>
    </citation>
    <scope>NUCLEOTIDE SEQUENCE [LARGE SCALE GENOMIC DNA]</scope>
    <source>
        <strain evidence="1">HR10_N</strain>
    </source>
</reference>
<evidence type="ECO:0000313" key="2">
    <source>
        <dbReference type="Proteomes" id="UP001372834"/>
    </source>
</evidence>
<dbReference type="Proteomes" id="UP001372834">
    <property type="component" value="Unassembled WGS sequence"/>
</dbReference>
<name>A0AAN8PMM8_POLSC</name>
<evidence type="ECO:0000313" key="1">
    <source>
        <dbReference type="EMBL" id="KAK6639428.1"/>
    </source>
</evidence>
<feature type="non-terminal residue" evidence="1">
    <location>
        <position position="61"/>
    </location>
</feature>
<organism evidence="1 2">
    <name type="scientific">Polyplax serrata</name>
    <name type="common">Common mouse louse</name>
    <dbReference type="NCBI Taxonomy" id="468196"/>
    <lineage>
        <taxon>Eukaryota</taxon>
        <taxon>Metazoa</taxon>
        <taxon>Ecdysozoa</taxon>
        <taxon>Arthropoda</taxon>
        <taxon>Hexapoda</taxon>
        <taxon>Insecta</taxon>
        <taxon>Pterygota</taxon>
        <taxon>Neoptera</taxon>
        <taxon>Paraneoptera</taxon>
        <taxon>Psocodea</taxon>
        <taxon>Troctomorpha</taxon>
        <taxon>Phthiraptera</taxon>
        <taxon>Anoplura</taxon>
        <taxon>Polyplacidae</taxon>
        <taxon>Polyplax</taxon>
    </lineage>
</organism>
<comment type="caution">
    <text evidence="1">The sequence shown here is derived from an EMBL/GenBank/DDBJ whole genome shotgun (WGS) entry which is preliminary data.</text>
</comment>
<proteinExistence type="predicted"/>
<protein>
    <submittedName>
        <fullName evidence="1">Uncharacterized protein</fullName>
    </submittedName>
</protein>
<sequence length="61" mass="6638">MNLVPEELTVRLIQGPVAEEGGRQVDGEIKGLGEDEDVGAVLRLASFWVETEKTEGQPPFT</sequence>
<accession>A0AAN8PMM8</accession>
<gene>
    <name evidence="1" type="ORF">RUM43_007701</name>
</gene>